<evidence type="ECO:0000313" key="2">
    <source>
        <dbReference type="Proteomes" id="UP000626844"/>
    </source>
</evidence>
<dbReference type="Proteomes" id="UP000626844">
    <property type="component" value="Unassembled WGS sequence"/>
</dbReference>
<gene>
    <name evidence="1" type="ORF">IC621_17070</name>
</gene>
<dbReference type="NCBIfam" id="NF045794">
    <property type="entry name" value="CsxC_fam"/>
    <property type="match status" value="1"/>
</dbReference>
<dbReference type="AlphaFoldDB" id="A0A926NJX2"/>
<reference evidence="1" key="1">
    <citation type="submission" date="2020-09" db="EMBL/GenBank/DDBJ databases">
        <title>A novel bacterium of genus Bacillus, isolated from South China Sea.</title>
        <authorList>
            <person name="Huang H."/>
            <person name="Mo K."/>
            <person name="Hu Y."/>
        </authorList>
    </citation>
    <scope>NUCLEOTIDE SEQUENCE</scope>
    <source>
        <strain evidence="1">IB182487</strain>
    </source>
</reference>
<accession>A0A926NJX2</accession>
<protein>
    <submittedName>
        <fullName evidence="1">Uncharacterized protein</fullName>
    </submittedName>
</protein>
<evidence type="ECO:0000313" key="1">
    <source>
        <dbReference type="EMBL" id="MBD1381943.1"/>
    </source>
</evidence>
<proteinExistence type="predicted"/>
<organism evidence="1 2">
    <name type="scientific">Metabacillus arenae</name>
    <dbReference type="NCBI Taxonomy" id="2771434"/>
    <lineage>
        <taxon>Bacteria</taxon>
        <taxon>Bacillati</taxon>
        <taxon>Bacillota</taxon>
        <taxon>Bacilli</taxon>
        <taxon>Bacillales</taxon>
        <taxon>Bacillaceae</taxon>
        <taxon>Metabacillus</taxon>
    </lineage>
</organism>
<name>A0A926NJX2_9BACI</name>
<keyword evidence="2" id="KW-1185">Reference proteome</keyword>
<dbReference type="EMBL" id="JACXAI010000023">
    <property type="protein sequence ID" value="MBD1381943.1"/>
    <property type="molecule type" value="Genomic_DNA"/>
</dbReference>
<sequence length="269" mass="31274">MKKNTGCGCNDHHNSCPPAMQCDKADTKTVECDNKSFKPERFPKQKVPVIDVPVVLAEVELLADVEANIKLPSPAREIKWIRKNISLKQCKAFVREFDRFKAKVFITGVVHKNIQYVEDCSGFVRDYSVDVPFSCNQTVKLFNPAVQFFSRKSSIDEYRFLDKDGHGADRCTFGSFTDEDYNEPIECKLIFSEITELDLLKDFDHFGRFKKITEKMEVLLFFKLLQTQQFDPRKFDHDHCDDDHGDGDDAAHTDLCLRDRIKMRRDRNR</sequence>
<dbReference type="InterPro" id="IPR054845">
    <property type="entry name" value="Exosporium_prot_C"/>
</dbReference>
<dbReference type="RefSeq" id="WP_191159651.1">
    <property type="nucleotide sequence ID" value="NZ_JACXAI010000023.1"/>
</dbReference>
<comment type="caution">
    <text evidence="1">The sequence shown here is derived from an EMBL/GenBank/DDBJ whole genome shotgun (WGS) entry which is preliminary data.</text>
</comment>